<proteinExistence type="predicted"/>
<accession>A0ABP8MSW0</accession>
<dbReference type="EMBL" id="BAABHD010000024">
    <property type="protein sequence ID" value="GAA4454428.1"/>
    <property type="molecule type" value="Genomic_DNA"/>
</dbReference>
<reference evidence="2" key="1">
    <citation type="journal article" date="2019" name="Int. J. Syst. Evol. Microbiol.">
        <title>The Global Catalogue of Microorganisms (GCM) 10K type strain sequencing project: providing services to taxonomists for standard genome sequencing and annotation.</title>
        <authorList>
            <consortium name="The Broad Institute Genomics Platform"/>
            <consortium name="The Broad Institute Genome Sequencing Center for Infectious Disease"/>
            <person name="Wu L."/>
            <person name="Ma J."/>
        </authorList>
    </citation>
    <scope>NUCLEOTIDE SEQUENCE [LARGE SCALE GENOMIC DNA]</scope>
    <source>
        <strain evidence="2">JCM 17927</strain>
    </source>
</reference>
<sequence>MFAYYYICANTFTYRNMKIRFFKARQSSLLIETIADLEKYFGLDATPFKFDYYAELDRSGSLKQIDVETYLIQTKVWFMCEDGDYMIRQPEPVLSKTAA</sequence>
<name>A0ABP8MSW0_9BACT</name>
<keyword evidence="2" id="KW-1185">Reference proteome</keyword>
<protein>
    <submittedName>
        <fullName evidence="1">Uncharacterized protein</fullName>
    </submittedName>
</protein>
<gene>
    <name evidence="1" type="ORF">GCM10023189_20860</name>
</gene>
<comment type="caution">
    <text evidence="1">The sequence shown here is derived from an EMBL/GenBank/DDBJ whole genome shotgun (WGS) entry which is preliminary data.</text>
</comment>
<organism evidence="1 2">
    <name type="scientific">Nibrella saemangeumensis</name>
    <dbReference type="NCBI Taxonomy" id="1084526"/>
    <lineage>
        <taxon>Bacteria</taxon>
        <taxon>Pseudomonadati</taxon>
        <taxon>Bacteroidota</taxon>
        <taxon>Cytophagia</taxon>
        <taxon>Cytophagales</taxon>
        <taxon>Spirosomataceae</taxon>
        <taxon>Nibrella</taxon>
    </lineage>
</organism>
<dbReference type="Proteomes" id="UP001501175">
    <property type="component" value="Unassembled WGS sequence"/>
</dbReference>
<evidence type="ECO:0000313" key="1">
    <source>
        <dbReference type="EMBL" id="GAA4454428.1"/>
    </source>
</evidence>
<evidence type="ECO:0000313" key="2">
    <source>
        <dbReference type="Proteomes" id="UP001501175"/>
    </source>
</evidence>